<keyword evidence="6" id="KW-1185">Reference proteome</keyword>
<evidence type="ECO:0000313" key="6">
    <source>
        <dbReference type="Proteomes" id="UP001285441"/>
    </source>
</evidence>
<dbReference type="PANTHER" id="PTHR21641">
    <property type="entry name" value="TRANSLATION INITIATION FACTOR-RELATED"/>
    <property type="match status" value="1"/>
</dbReference>
<comment type="similarity">
    <text evidence="1">Belongs to the EIF1AD family.</text>
</comment>
<comment type="caution">
    <text evidence="5">The sequence shown here is derived from an EMBL/GenBank/DDBJ whole genome shotgun (WGS) entry which is preliminary data.</text>
</comment>
<feature type="region of interest" description="Disordered" evidence="3">
    <location>
        <begin position="110"/>
        <end position="145"/>
    </location>
</feature>
<dbReference type="InterPro" id="IPR006196">
    <property type="entry name" value="RNA-binding_domain_S1_IF1"/>
</dbReference>
<dbReference type="Pfam" id="PF01176">
    <property type="entry name" value="eIF-1a"/>
    <property type="match status" value="1"/>
</dbReference>
<dbReference type="GO" id="GO:0005634">
    <property type="term" value="C:nucleus"/>
    <property type="evidence" value="ECO:0007669"/>
    <property type="project" value="TreeGrafter"/>
</dbReference>
<reference evidence="5" key="2">
    <citation type="submission" date="2023-06" db="EMBL/GenBank/DDBJ databases">
        <authorList>
            <consortium name="Lawrence Berkeley National Laboratory"/>
            <person name="Haridas S."/>
            <person name="Hensen N."/>
            <person name="Bonometti L."/>
            <person name="Westerberg I."/>
            <person name="Brannstrom I.O."/>
            <person name="Guillou S."/>
            <person name="Cros-Aarteil S."/>
            <person name="Calhoun S."/>
            <person name="Kuo A."/>
            <person name="Mondo S."/>
            <person name="Pangilinan J."/>
            <person name="Riley R."/>
            <person name="LaButti K."/>
            <person name="Andreopoulos B."/>
            <person name="Lipzen A."/>
            <person name="Chen C."/>
            <person name="Yanf M."/>
            <person name="Daum C."/>
            <person name="Ng V."/>
            <person name="Clum A."/>
            <person name="Steindorff A."/>
            <person name="Ohm R."/>
            <person name="Martin F."/>
            <person name="Silar P."/>
            <person name="Natvig D."/>
            <person name="Lalanne C."/>
            <person name="Gautier V."/>
            <person name="Ament-velasquez S.L."/>
            <person name="Kruys A."/>
            <person name="Hutchinson M.I."/>
            <person name="Powell A.J."/>
            <person name="Barry K."/>
            <person name="Miller A.N."/>
            <person name="Grigoriev I.V."/>
            <person name="Debuchy R."/>
            <person name="Gladieux P."/>
            <person name="Thoren M.H."/>
            <person name="Johannesson H."/>
        </authorList>
    </citation>
    <scope>NUCLEOTIDE SEQUENCE</scope>
    <source>
        <strain evidence="5">CBS 232.78</strain>
    </source>
</reference>
<dbReference type="Proteomes" id="UP001285441">
    <property type="component" value="Unassembled WGS sequence"/>
</dbReference>
<dbReference type="EMBL" id="JAULSW010000002">
    <property type="protein sequence ID" value="KAK3390728.1"/>
    <property type="molecule type" value="Genomic_DNA"/>
</dbReference>
<dbReference type="AlphaFoldDB" id="A0AAE0U4I2"/>
<evidence type="ECO:0000256" key="3">
    <source>
        <dbReference type="SAM" id="MobiDB-lite"/>
    </source>
</evidence>
<evidence type="ECO:0000256" key="1">
    <source>
        <dbReference type="ARBA" id="ARBA00007340"/>
    </source>
</evidence>
<reference evidence="5" key="1">
    <citation type="journal article" date="2023" name="Mol. Phylogenet. Evol.">
        <title>Genome-scale phylogeny and comparative genomics of the fungal order Sordariales.</title>
        <authorList>
            <person name="Hensen N."/>
            <person name="Bonometti L."/>
            <person name="Westerberg I."/>
            <person name="Brannstrom I.O."/>
            <person name="Guillou S."/>
            <person name="Cros-Aarteil S."/>
            <person name="Calhoun S."/>
            <person name="Haridas S."/>
            <person name="Kuo A."/>
            <person name="Mondo S."/>
            <person name="Pangilinan J."/>
            <person name="Riley R."/>
            <person name="LaButti K."/>
            <person name="Andreopoulos B."/>
            <person name="Lipzen A."/>
            <person name="Chen C."/>
            <person name="Yan M."/>
            <person name="Daum C."/>
            <person name="Ng V."/>
            <person name="Clum A."/>
            <person name="Steindorff A."/>
            <person name="Ohm R.A."/>
            <person name="Martin F."/>
            <person name="Silar P."/>
            <person name="Natvig D.O."/>
            <person name="Lalanne C."/>
            <person name="Gautier V."/>
            <person name="Ament-Velasquez S.L."/>
            <person name="Kruys A."/>
            <person name="Hutchinson M.I."/>
            <person name="Powell A.J."/>
            <person name="Barry K."/>
            <person name="Miller A.N."/>
            <person name="Grigoriev I.V."/>
            <person name="Debuchy R."/>
            <person name="Gladieux P."/>
            <person name="Hiltunen Thoren M."/>
            <person name="Johannesson H."/>
        </authorList>
    </citation>
    <scope>NUCLEOTIDE SEQUENCE</scope>
    <source>
        <strain evidence="5">CBS 232.78</strain>
    </source>
</reference>
<evidence type="ECO:0000256" key="2">
    <source>
        <dbReference type="ARBA" id="ARBA00022884"/>
    </source>
</evidence>
<dbReference type="InterPro" id="IPR039294">
    <property type="entry name" value="EIF1AD"/>
</dbReference>
<dbReference type="SUPFAM" id="SSF50249">
    <property type="entry name" value="Nucleic acid-binding proteins"/>
    <property type="match status" value="1"/>
</dbReference>
<dbReference type="PANTHER" id="PTHR21641:SF0">
    <property type="entry name" value="RNA-BINDING PROTEIN EIF1AD-RELATED"/>
    <property type="match status" value="1"/>
</dbReference>
<keyword evidence="2" id="KW-0694">RNA-binding</keyword>
<feature type="domain" description="S1-like" evidence="4">
    <location>
        <begin position="27"/>
        <end position="93"/>
    </location>
</feature>
<dbReference type="InterPro" id="IPR012340">
    <property type="entry name" value="NA-bd_OB-fold"/>
</dbReference>
<dbReference type="GO" id="GO:0003743">
    <property type="term" value="F:translation initiation factor activity"/>
    <property type="evidence" value="ECO:0007669"/>
    <property type="project" value="InterPro"/>
</dbReference>
<evidence type="ECO:0000313" key="5">
    <source>
        <dbReference type="EMBL" id="KAK3390728.1"/>
    </source>
</evidence>
<evidence type="ECO:0000259" key="4">
    <source>
        <dbReference type="Pfam" id="PF01176"/>
    </source>
</evidence>
<organism evidence="5 6">
    <name type="scientific">Podospora didyma</name>
    <dbReference type="NCBI Taxonomy" id="330526"/>
    <lineage>
        <taxon>Eukaryota</taxon>
        <taxon>Fungi</taxon>
        <taxon>Dikarya</taxon>
        <taxon>Ascomycota</taxon>
        <taxon>Pezizomycotina</taxon>
        <taxon>Sordariomycetes</taxon>
        <taxon>Sordariomycetidae</taxon>
        <taxon>Sordariales</taxon>
        <taxon>Podosporaceae</taxon>
        <taxon>Podospora</taxon>
    </lineage>
</organism>
<sequence length="145" mass="16259">MGKPKRSTILAAAVESATPPDQMTETQSIARVIKAEGNNLYTCTLPNKKPILVELETRFRSTIWLKRGGYVLVDLASAEERPASSRIVGEIINVVRDEKEWRKKPYWPKQFTKNSYEDSDDDNSNVGKMPPSASESEESEDEDGP</sequence>
<gene>
    <name evidence="5" type="ORF">B0H63DRAFT_122113</name>
</gene>
<dbReference type="GO" id="GO:0003723">
    <property type="term" value="F:RNA binding"/>
    <property type="evidence" value="ECO:0007669"/>
    <property type="project" value="UniProtKB-KW"/>
</dbReference>
<accession>A0AAE0U4I2</accession>
<feature type="compositionally biased region" description="Acidic residues" evidence="3">
    <location>
        <begin position="135"/>
        <end position="145"/>
    </location>
</feature>
<dbReference type="SMART" id="SM00652">
    <property type="entry name" value="eIF1a"/>
    <property type="match status" value="1"/>
</dbReference>
<protein>
    <recommendedName>
        <fullName evidence="4">S1-like domain-containing protein</fullName>
    </recommendedName>
</protein>
<proteinExistence type="inferred from homology"/>
<dbReference type="Gene3D" id="2.40.50.140">
    <property type="entry name" value="Nucleic acid-binding proteins"/>
    <property type="match status" value="1"/>
</dbReference>
<name>A0AAE0U4I2_9PEZI</name>
<dbReference type="InterPro" id="IPR001253">
    <property type="entry name" value="TIF_eIF-1A"/>
</dbReference>